<dbReference type="GO" id="GO:0009036">
    <property type="term" value="F:type II site-specific deoxyribonuclease activity"/>
    <property type="evidence" value="ECO:0007669"/>
    <property type="project" value="InterPro"/>
</dbReference>
<accession>A0A5C8ER79</accession>
<dbReference type="Proteomes" id="UP000323176">
    <property type="component" value="Unassembled WGS sequence"/>
</dbReference>
<keyword evidence="1" id="KW-0540">Nuclease</keyword>
<keyword evidence="1" id="KW-0255">Endonuclease</keyword>
<proteinExistence type="predicted"/>
<dbReference type="GO" id="GO:0009307">
    <property type="term" value="P:DNA restriction-modification system"/>
    <property type="evidence" value="ECO:0007669"/>
    <property type="project" value="InterPro"/>
</dbReference>
<reference evidence="1 2" key="1">
    <citation type="journal article" date="1992" name="Lakartidningen">
        <title>[Penicillin V and not amoxicillin is the first choice preparation in acute otitis].</title>
        <authorList>
            <person name="Kamme C."/>
            <person name="Lundgren K."/>
            <person name="Prellner K."/>
        </authorList>
    </citation>
    <scope>NUCLEOTIDE SEQUENCE [LARGE SCALE GENOMIC DNA]</scope>
    <source>
        <strain evidence="1 2">PC5538III-hc</strain>
    </source>
</reference>
<organism evidence="1 2">
    <name type="scientific">Brachyspira pilosicoli</name>
    <name type="common">Serpulina pilosicoli</name>
    <dbReference type="NCBI Taxonomy" id="52584"/>
    <lineage>
        <taxon>Bacteria</taxon>
        <taxon>Pseudomonadati</taxon>
        <taxon>Spirochaetota</taxon>
        <taxon>Spirochaetia</taxon>
        <taxon>Brachyspirales</taxon>
        <taxon>Brachyspiraceae</taxon>
        <taxon>Brachyspira</taxon>
    </lineage>
</organism>
<sequence>MNKRRIEKINTSIKIEFPKYTTQLMNLANQNAQGTRPKVVGTLSEIFQEFMNNNKNISIEDWKEWYLKKYPDAIDNAAEKIEGSINDLKKAIKLITKKMIYEWAEDLVINKTFNGLYIQKAILQKLVQIKKENYILSTKEEESHGIDGYVGDTAYSIKSISYKTNRLNEKINVKMIYYNKISEDSFDIEIED</sequence>
<evidence type="ECO:0000313" key="2">
    <source>
        <dbReference type="Proteomes" id="UP000323176"/>
    </source>
</evidence>
<comment type="caution">
    <text evidence="1">The sequence shown here is derived from an EMBL/GenBank/DDBJ whole genome shotgun (WGS) entry which is preliminary data.</text>
</comment>
<gene>
    <name evidence="1" type="ORF">EPJ72_09385</name>
</gene>
<evidence type="ECO:0000313" key="1">
    <source>
        <dbReference type="EMBL" id="TXJ39868.1"/>
    </source>
</evidence>
<dbReference type="AlphaFoldDB" id="A0A5C8ER79"/>
<keyword evidence="1" id="KW-0378">Hydrolase</keyword>
<dbReference type="EMBL" id="SAXY01000055">
    <property type="protein sequence ID" value="TXJ39868.1"/>
    <property type="molecule type" value="Genomic_DNA"/>
</dbReference>
<dbReference type="InterPro" id="IPR019068">
    <property type="entry name" value="Restrct_endonuc_II_MjaI"/>
</dbReference>
<dbReference type="GO" id="GO:0003677">
    <property type="term" value="F:DNA binding"/>
    <property type="evidence" value="ECO:0007669"/>
    <property type="project" value="InterPro"/>
</dbReference>
<dbReference type="Pfam" id="PF09568">
    <property type="entry name" value="RE_MjaI"/>
    <property type="match status" value="1"/>
</dbReference>
<name>A0A5C8ER79_BRAPL</name>
<protein>
    <submittedName>
        <fullName evidence="1">MjaI family restriction endonuclease</fullName>
    </submittedName>
</protein>